<proteinExistence type="predicted"/>
<dbReference type="Proteomes" id="UP001469553">
    <property type="component" value="Unassembled WGS sequence"/>
</dbReference>
<protein>
    <submittedName>
        <fullName evidence="1">Uncharacterized protein</fullName>
    </submittedName>
</protein>
<comment type="caution">
    <text evidence="1">The sequence shown here is derived from an EMBL/GenBank/DDBJ whole genome shotgun (WGS) entry which is preliminary data.</text>
</comment>
<evidence type="ECO:0000313" key="2">
    <source>
        <dbReference type="Proteomes" id="UP001469553"/>
    </source>
</evidence>
<organism evidence="1 2">
    <name type="scientific">Ameca splendens</name>
    <dbReference type="NCBI Taxonomy" id="208324"/>
    <lineage>
        <taxon>Eukaryota</taxon>
        <taxon>Metazoa</taxon>
        <taxon>Chordata</taxon>
        <taxon>Craniata</taxon>
        <taxon>Vertebrata</taxon>
        <taxon>Euteleostomi</taxon>
        <taxon>Actinopterygii</taxon>
        <taxon>Neopterygii</taxon>
        <taxon>Teleostei</taxon>
        <taxon>Neoteleostei</taxon>
        <taxon>Acanthomorphata</taxon>
        <taxon>Ovalentaria</taxon>
        <taxon>Atherinomorphae</taxon>
        <taxon>Cyprinodontiformes</taxon>
        <taxon>Goodeidae</taxon>
        <taxon>Ameca</taxon>
    </lineage>
</organism>
<reference evidence="1 2" key="1">
    <citation type="submission" date="2021-06" db="EMBL/GenBank/DDBJ databases">
        <authorList>
            <person name="Palmer J.M."/>
        </authorList>
    </citation>
    <scope>NUCLEOTIDE SEQUENCE [LARGE SCALE GENOMIC DNA]</scope>
    <source>
        <strain evidence="1 2">AS_MEX2019</strain>
        <tissue evidence="1">Muscle</tissue>
    </source>
</reference>
<dbReference type="EMBL" id="JAHRIP010040009">
    <property type="protein sequence ID" value="MEQ2296430.1"/>
    <property type="molecule type" value="Genomic_DNA"/>
</dbReference>
<name>A0ABV0YS25_9TELE</name>
<evidence type="ECO:0000313" key="1">
    <source>
        <dbReference type="EMBL" id="MEQ2296430.1"/>
    </source>
</evidence>
<accession>A0ABV0YS25</accession>
<keyword evidence="2" id="KW-1185">Reference proteome</keyword>
<feature type="non-terminal residue" evidence="1">
    <location>
        <position position="1"/>
    </location>
</feature>
<sequence length="76" mass="8543">ERQTGSQKRNWDIFVLQITDSQKTSSALLFEERVPFGVVYHGNQDGDAARARGAGIPDVSQHAAYLPDKEEDLHFQ</sequence>
<gene>
    <name evidence="1" type="ORF">AMECASPLE_024790</name>
</gene>